<dbReference type="SUPFAM" id="SSF52091">
    <property type="entry name" value="SpoIIaa-like"/>
    <property type="match status" value="1"/>
</dbReference>
<keyword evidence="5" id="KW-1185">Reference proteome</keyword>
<feature type="domain" description="STAS" evidence="3">
    <location>
        <begin position="4"/>
        <end position="119"/>
    </location>
</feature>
<dbReference type="Gene3D" id="3.30.750.24">
    <property type="entry name" value="STAS domain"/>
    <property type="match status" value="1"/>
</dbReference>
<dbReference type="Pfam" id="PF01740">
    <property type="entry name" value="STAS"/>
    <property type="match status" value="1"/>
</dbReference>
<name>A0ABW6RIN7_9ACTN</name>
<evidence type="ECO:0000313" key="5">
    <source>
        <dbReference type="Proteomes" id="UP001601976"/>
    </source>
</evidence>
<dbReference type="InterPro" id="IPR036513">
    <property type="entry name" value="STAS_dom_sf"/>
</dbReference>
<dbReference type="CDD" id="cd07043">
    <property type="entry name" value="STAS_anti-anti-sigma_factors"/>
    <property type="match status" value="1"/>
</dbReference>
<accession>A0ABW6RIN7</accession>
<dbReference type="PROSITE" id="PS50801">
    <property type="entry name" value="STAS"/>
    <property type="match status" value="1"/>
</dbReference>
<dbReference type="EMBL" id="JBIAPK010000006">
    <property type="protein sequence ID" value="MFF3341396.1"/>
    <property type="molecule type" value="Genomic_DNA"/>
</dbReference>
<dbReference type="RefSeq" id="WP_387896552.1">
    <property type="nucleotide sequence ID" value="NZ_JBIAPK010000006.1"/>
</dbReference>
<evidence type="ECO:0000256" key="2">
    <source>
        <dbReference type="RuleBase" id="RU003749"/>
    </source>
</evidence>
<comment type="similarity">
    <text evidence="1 2">Belongs to the anti-sigma-factor antagonist family.</text>
</comment>
<dbReference type="InterPro" id="IPR003658">
    <property type="entry name" value="Anti-sigma_ant"/>
</dbReference>
<sequence>MHDFTVTVDQQPDLAVITMAGEMDLVTVPAVEKAALLVPPGAKTLHLEMSGVSFMDSSGLNLLLRLRRRMHTEAGRLVLSGLQEQPAGVLRLTETYELLTKAESIGAILPAQRQTPSRV</sequence>
<proteinExistence type="inferred from homology"/>
<evidence type="ECO:0000256" key="1">
    <source>
        <dbReference type="ARBA" id="ARBA00009013"/>
    </source>
</evidence>
<evidence type="ECO:0000313" key="4">
    <source>
        <dbReference type="EMBL" id="MFF3341396.1"/>
    </source>
</evidence>
<dbReference type="InterPro" id="IPR002645">
    <property type="entry name" value="STAS_dom"/>
</dbReference>
<dbReference type="PANTHER" id="PTHR33495">
    <property type="entry name" value="ANTI-SIGMA FACTOR ANTAGONIST TM_1081-RELATED-RELATED"/>
    <property type="match status" value="1"/>
</dbReference>
<protein>
    <recommendedName>
        <fullName evidence="2">Anti-sigma factor antagonist</fullName>
    </recommendedName>
</protein>
<dbReference type="Proteomes" id="UP001601976">
    <property type="component" value="Unassembled WGS sequence"/>
</dbReference>
<evidence type="ECO:0000259" key="3">
    <source>
        <dbReference type="PROSITE" id="PS50801"/>
    </source>
</evidence>
<gene>
    <name evidence="4" type="ORF">ACFYWW_22145</name>
</gene>
<comment type="caution">
    <text evidence="4">The sequence shown here is derived from an EMBL/GenBank/DDBJ whole genome shotgun (WGS) entry which is preliminary data.</text>
</comment>
<organism evidence="4 5">
    <name type="scientific">Streptomyces flavidovirens</name>
    <dbReference type="NCBI Taxonomy" id="67298"/>
    <lineage>
        <taxon>Bacteria</taxon>
        <taxon>Bacillati</taxon>
        <taxon>Actinomycetota</taxon>
        <taxon>Actinomycetes</taxon>
        <taxon>Kitasatosporales</taxon>
        <taxon>Streptomycetaceae</taxon>
        <taxon>Streptomyces</taxon>
    </lineage>
</organism>
<dbReference type="NCBIfam" id="TIGR00377">
    <property type="entry name" value="ant_ant_sig"/>
    <property type="match status" value="1"/>
</dbReference>
<reference evidence="4 5" key="1">
    <citation type="submission" date="2024-10" db="EMBL/GenBank/DDBJ databases">
        <title>The Natural Products Discovery Center: Release of the First 8490 Sequenced Strains for Exploring Actinobacteria Biosynthetic Diversity.</title>
        <authorList>
            <person name="Kalkreuter E."/>
            <person name="Kautsar S.A."/>
            <person name="Yang D."/>
            <person name="Bader C.D."/>
            <person name="Teijaro C.N."/>
            <person name="Fluegel L."/>
            <person name="Davis C.M."/>
            <person name="Simpson J.R."/>
            <person name="Lauterbach L."/>
            <person name="Steele A.D."/>
            <person name="Gui C."/>
            <person name="Meng S."/>
            <person name="Li G."/>
            <person name="Viehrig K."/>
            <person name="Ye F."/>
            <person name="Su P."/>
            <person name="Kiefer A.F."/>
            <person name="Nichols A."/>
            <person name="Cepeda A.J."/>
            <person name="Yan W."/>
            <person name="Fan B."/>
            <person name="Jiang Y."/>
            <person name="Adhikari A."/>
            <person name="Zheng C.-J."/>
            <person name="Schuster L."/>
            <person name="Cowan T.M."/>
            <person name="Smanski M.J."/>
            <person name="Chevrette M.G."/>
            <person name="De Carvalho L.P.S."/>
            <person name="Shen B."/>
        </authorList>
    </citation>
    <scope>NUCLEOTIDE SEQUENCE [LARGE SCALE GENOMIC DNA]</scope>
    <source>
        <strain evidence="4 5">NPDC003029</strain>
    </source>
</reference>
<dbReference type="PANTHER" id="PTHR33495:SF14">
    <property type="entry name" value="ANTI-SIGMA FACTOR ANTAGONIST"/>
    <property type="match status" value="1"/>
</dbReference>